<name>A0A841BLL8_9ACTN</name>
<organism evidence="2 3">
    <name type="scientific">Allocatelliglobosispora scoriae</name>
    <dbReference type="NCBI Taxonomy" id="643052"/>
    <lineage>
        <taxon>Bacteria</taxon>
        <taxon>Bacillati</taxon>
        <taxon>Actinomycetota</taxon>
        <taxon>Actinomycetes</taxon>
        <taxon>Micromonosporales</taxon>
        <taxon>Micromonosporaceae</taxon>
        <taxon>Allocatelliglobosispora</taxon>
    </lineage>
</organism>
<protein>
    <submittedName>
        <fullName evidence="2">Peptidoglycan/LPS O-acetylase OafA/YrhL</fullName>
    </submittedName>
</protein>
<reference evidence="2 3" key="1">
    <citation type="submission" date="2020-08" db="EMBL/GenBank/DDBJ databases">
        <title>Sequencing the genomes of 1000 actinobacteria strains.</title>
        <authorList>
            <person name="Klenk H.-P."/>
        </authorList>
    </citation>
    <scope>NUCLEOTIDE SEQUENCE [LARGE SCALE GENOMIC DNA]</scope>
    <source>
        <strain evidence="2 3">DSM 45362</strain>
    </source>
</reference>
<sequence length="176" mass="18672">MSTHLPVNHRLRPLFRTLAGATGVYLIGFGVVGLAHSRGHPFFGDGDITALGLRTNTAFALLSLVAGIIILVGVIVGRNVDRAINFVASGVFIVFGLGMMAISRTPANFLNYDVGAAAVSFVIGSVLLIAALYGRVGPPGQELQEEGFRRSYNGDPVHHAWGHLPPKKPKANSRFA</sequence>
<keyword evidence="3" id="KW-1185">Reference proteome</keyword>
<gene>
    <name evidence="2" type="ORF">F4553_001637</name>
</gene>
<dbReference type="AlphaFoldDB" id="A0A841BLL8"/>
<evidence type="ECO:0000313" key="3">
    <source>
        <dbReference type="Proteomes" id="UP000587527"/>
    </source>
</evidence>
<dbReference type="RefSeq" id="WP_184834057.1">
    <property type="nucleotide sequence ID" value="NZ_JACHMN010000002.1"/>
</dbReference>
<feature type="transmembrane region" description="Helical" evidence="1">
    <location>
        <begin position="114"/>
        <end position="134"/>
    </location>
</feature>
<accession>A0A841BLL8</accession>
<feature type="transmembrane region" description="Helical" evidence="1">
    <location>
        <begin position="18"/>
        <end position="37"/>
    </location>
</feature>
<feature type="transmembrane region" description="Helical" evidence="1">
    <location>
        <begin position="57"/>
        <end position="76"/>
    </location>
</feature>
<keyword evidence="1" id="KW-0472">Membrane</keyword>
<evidence type="ECO:0000256" key="1">
    <source>
        <dbReference type="SAM" id="Phobius"/>
    </source>
</evidence>
<dbReference type="EMBL" id="JACHMN010000002">
    <property type="protein sequence ID" value="MBB5868258.1"/>
    <property type="molecule type" value="Genomic_DNA"/>
</dbReference>
<evidence type="ECO:0000313" key="2">
    <source>
        <dbReference type="EMBL" id="MBB5868258.1"/>
    </source>
</evidence>
<keyword evidence="1" id="KW-0812">Transmembrane</keyword>
<feature type="transmembrane region" description="Helical" evidence="1">
    <location>
        <begin position="83"/>
        <end position="102"/>
    </location>
</feature>
<dbReference type="Proteomes" id="UP000587527">
    <property type="component" value="Unassembled WGS sequence"/>
</dbReference>
<keyword evidence="1" id="KW-1133">Transmembrane helix</keyword>
<proteinExistence type="predicted"/>
<comment type="caution">
    <text evidence="2">The sequence shown here is derived from an EMBL/GenBank/DDBJ whole genome shotgun (WGS) entry which is preliminary data.</text>
</comment>